<evidence type="ECO:0000256" key="6">
    <source>
        <dbReference type="RuleBase" id="RU363108"/>
    </source>
</evidence>
<evidence type="ECO:0000256" key="4">
    <source>
        <dbReference type="ARBA" id="ARBA00022989"/>
    </source>
</evidence>
<comment type="function">
    <text evidence="6">Gustatory receptor which mediates acceptance or avoidance behavior, depending on its substrates.</text>
</comment>
<name>A0A182NZ27_9DIPT</name>
<evidence type="ECO:0000256" key="3">
    <source>
        <dbReference type="ARBA" id="ARBA00022692"/>
    </source>
</evidence>
<keyword evidence="4 6" id="KW-1133">Transmembrane helix</keyword>
<feature type="transmembrane region" description="Helical" evidence="6">
    <location>
        <begin position="139"/>
        <end position="158"/>
    </location>
</feature>
<dbReference type="Proteomes" id="UP000075884">
    <property type="component" value="Unassembled WGS sequence"/>
</dbReference>
<dbReference type="VEuPathDB" id="VectorBase:ADIR015527"/>
<evidence type="ECO:0000256" key="1">
    <source>
        <dbReference type="ARBA" id="ARBA00004651"/>
    </source>
</evidence>
<keyword evidence="8" id="KW-1185">Reference proteome</keyword>
<keyword evidence="6" id="KW-0675">Receptor</keyword>
<keyword evidence="6" id="KW-0807">Transducer</keyword>
<keyword evidence="2 6" id="KW-1003">Cell membrane</keyword>
<reference evidence="8" key="1">
    <citation type="submission" date="2013-03" db="EMBL/GenBank/DDBJ databases">
        <title>The Genome Sequence of Anopheles dirus WRAIR2.</title>
        <authorList>
            <consortium name="The Broad Institute Genomics Platform"/>
            <person name="Neafsey D.E."/>
            <person name="Walton C."/>
            <person name="Walker B."/>
            <person name="Young S.K."/>
            <person name="Zeng Q."/>
            <person name="Gargeya S."/>
            <person name="Fitzgerald M."/>
            <person name="Haas B."/>
            <person name="Abouelleil A."/>
            <person name="Allen A.W."/>
            <person name="Alvarado L."/>
            <person name="Arachchi H.M."/>
            <person name="Berlin A.M."/>
            <person name="Chapman S.B."/>
            <person name="Gainer-Dewar J."/>
            <person name="Goldberg J."/>
            <person name="Griggs A."/>
            <person name="Gujja S."/>
            <person name="Hansen M."/>
            <person name="Howarth C."/>
            <person name="Imamovic A."/>
            <person name="Ireland A."/>
            <person name="Larimer J."/>
            <person name="McCowan C."/>
            <person name="Murphy C."/>
            <person name="Pearson M."/>
            <person name="Poon T.W."/>
            <person name="Priest M."/>
            <person name="Roberts A."/>
            <person name="Saif S."/>
            <person name="Shea T."/>
            <person name="Sisk P."/>
            <person name="Sykes S."/>
            <person name="Wortman J."/>
            <person name="Nusbaum C."/>
            <person name="Birren B."/>
        </authorList>
    </citation>
    <scope>NUCLEOTIDE SEQUENCE [LARGE SCALE GENOMIC DNA]</scope>
    <source>
        <strain evidence="8">WRAIR2</strain>
    </source>
</reference>
<evidence type="ECO:0000313" key="8">
    <source>
        <dbReference type="Proteomes" id="UP000075884"/>
    </source>
</evidence>
<dbReference type="AlphaFoldDB" id="A0A182NZ27"/>
<dbReference type="GO" id="GO:0005886">
    <property type="term" value="C:plasma membrane"/>
    <property type="evidence" value="ECO:0007669"/>
    <property type="project" value="UniProtKB-SubCell"/>
</dbReference>
<protein>
    <recommendedName>
        <fullName evidence="6">Gustatory receptor</fullName>
    </recommendedName>
</protein>
<reference evidence="7" key="2">
    <citation type="submission" date="2020-05" db="UniProtKB">
        <authorList>
            <consortium name="EnsemblMetazoa"/>
        </authorList>
    </citation>
    <scope>IDENTIFICATION</scope>
    <source>
        <strain evidence="7">WRAIR2</strain>
    </source>
</reference>
<feature type="transmembrane region" description="Helical" evidence="6">
    <location>
        <begin position="6"/>
        <end position="28"/>
    </location>
</feature>
<dbReference type="Pfam" id="PF08395">
    <property type="entry name" value="7tm_7"/>
    <property type="match status" value="1"/>
</dbReference>
<organism evidence="7 8">
    <name type="scientific">Anopheles dirus</name>
    <dbReference type="NCBI Taxonomy" id="7168"/>
    <lineage>
        <taxon>Eukaryota</taxon>
        <taxon>Metazoa</taxon>
        <taxon>Ecdysozoa</taxon>
        <taxon>Arthropoda</taxon>
        <taxon>Hexapoda</taxon>
        <taxon>Insecta</taxon>
        <taxon>Pterygota</taxon>
        <taxon>Neoptera</taxon>
        <taxon>Endopterygota</taxon>
        <taxon>Diptera</taxon>
        <taxon>Nematocera</taxon>
        <taxon>Culicoidea</taxon>
        <taxon>Culicidae</taxon>
        <taxon>Anophelinae</taxon>
        <taxon>Anopheles</taxon>
    </lineage>
</organism>
<dbReference type="InterPro" id="IPR013604">
    <property type="entry name" value="7TM_chemorcpt"/>
</dbReference>
<dbReference type="STRING" id="7168.A0A182NZ27"/>
<evidence type="ECO:0000313" key="7">
    <source>
        <dbReference type="EnsemblMetazoa" id="ADIR015527-PA"/>
    </source>
</evidence>
<dbReference type="EnsemblMetazoa" id="ADIR015527-RA">
    <property type="protein sequence ID" value="ADIR015527-PA"/>
    <property type="gene ID" value="ADIR015527"/>
</dbReference>
<sequence>MAARGVLTLLEKWCLWLLMFCGLLAFRFDVSSNRFVQSSAYYWASILLTTAFMFVSPFIYWCSITLVMHPKSLVNVYMIAIQFMFMYVVVIVSRIKAITNRQELCQLLNSLLAVREQALQGSGATGYDHSLSRRLWMKLVVFDFGMLVVSASFFRTFIDLNLTFFYSLIGFMNLMLVSSMNVAINFLIFVLYNAVNIFRLVNERCNALVYGSKVSKDTVRLYLMHTETTLIIQRIVELLSIPILLLSVWFFFIIVFSVFYMYTSLVQDIKSGSVDAVRNVMNPFTFFISEVGQVYFMVSASAMFSDRARQIIAHLTPYTGRITDGPGDQTVEILTIEYLNRDYSIGVKGLYTIDYTMLFSIAASTTSYLIILVQYYLQE</sequence>
<keyword evidence="5 6" id="KW-0472">Membrane</keyword>
<evidence type="ECO:0000256" key="5">
    <source>
        <dbReference type="ARBA" id="ARBA00023136"/>
    </source>
</evidence>
<evidence type="ECO:0000256" key="2">
    <source>
        <dbReference type="ARBA" id="ARBA00022475"/>
    </source>
</evidence>
<accession>A0A182NZ27</accession>
<feature type="transmembrane region" description="Helical" evidence="6">
    <location>
        <begin position="164"/>
        <end position="192"/>
    </location>
</feature>
<feature type="transmembrane region" description="Helical" evidence="6">
    <location>
        <begin position="40"/>
        <end position="61"/>
    </location>
</feature>
<feature type="transmembrane region" description="Helical" evidence="6">
    <location>
        <begin position="283"/>
        <end position="304"/>
    </location>
</feature>
<feature type="transmembrane region" description="Helical" evidence="6">
    <location>
        <begin position="73"/>
        <end position="92"/>
    </location>
</feature>
<feature type="transmembrane region" description="Helical" evidence="6">
    <location>
        <begin position="355"/>
        <end position="377"/>
    </location>
</feature>
<dbReference type="GO" id="GO:0050909">
    <property type="term" value="P:sensory perception of taste"/>
    <property type="evidence" value="ECO:0007669"/>
    <property type="project" value="InterPro"/>
</dbReference>
<comment type="similarity">
    <text evidence="6">Belongs to the insect chemoreceptor superfamily. Gustatory receptor (GR) family.</text>
</comment>
<proteinExistence type="inferred from homology"/>
<dbReference type="GO" id="GO:0007165">
    <property type="term" value="P:signal transduction"/>
    <property type="evidence" value="ECO:0007669"/>
    <property type="project" value="UniProtKB-KW"/>
</dbReference>
<comment type="subcellular location">
    <subcellularLocation>
        <location evidence="1 6">Cell membrane</location>
        <topology evidence="1 6">Multi-pass membrane protein</topology>
    </subcellularLocation>
</comment>
<feature type="transmembrane region" description="Helical" evidence="6">
    <location>
        <begin position="243"/>
        <end position="263"/>
    </location>
</feature>
<keyword evidence="3 6" id="KW-0812">Transmembrane</keyword>
<comment type="caution">
    <text evidence="6">Lacks conserved residue(s) required for the propagation of feature annotation.</text>
</comment>